<name>A0A0F9BGL3_9ZZZZ</name>
<sequence>MPPNTLHVMGWIADYAPIAHRILTFDAGEGPIEGDMIQAVVQALVSGCEAEREATGNEVFASVGVSLSVVCTGVPAEGIVAMMRAGMPAPHSLFTDRTARRVLHYLADKGLVEIERRKERPTLYRVVPEAWKTLAETLTEAK</sequence>
<evidence type="ECO:0000313" key="1">
    <source>
        <dbReference type="EMBL" id="KKL20900.1"/>
    </source>
</evidence>
<organism evidence="1">
    <name type="scientific">marine sediment metagenome</name>
    <dbReference type="NCBI Taxonomy" id="412755"/>
    <lineage>
        <taxon>unclassified sequences</taxon>
        <taxon>metagenomes</taxon>
        <taxon>ecological metagenomes</taxon>
    </lineage>
</organism>
<dbReference type="AlphaFoldDB" id="A0A0F9BGL3"/>
<proteinExistence type="predicted"/>
<protein>
    <submittedName>
        <fullName evidence="1">Uncharacterized protein</fullName>
    </submittedName>
</protein>
<comment type="caution">
    <text evidence="1">The sequence shown here is derived from an EMBL/GenBank/DDBJ whole genome shotgun (WGS) entry which is preliminary data.</text>
</comment>
<gene>
    <name evidence="1" type="ORF">LCGC14_2450850</name>
</gene>
<dbReference type="EMBL" id="LAZR01037925">
    <property type="protein sequence ID" value="KKL20900.1"/>
    <property type="molecule type" value="Genomic_DNA"/>
</dbReference>
<reference evidence="1" key="1">
    <citation type="journal article" date="2015" name="Nature">
        <title>Complex archaea that bridge the gap between prokaryotes and eukaryotes.</title>
        <authorList>
            <person name="Spang A."/>
            <person name="Saw J.H."/>
            <person name="Jorgensen S.L."/>
            <person name="Zaremba-Niedzwiedzka K."/>
            <person name="Martijn J."/>
            <person name="Lind A.E."/>
            <person name="van Eijk R."/>
            <person name="Schleper C."/>
            <person name="Guy L."/>
            <person name="Ettema T.J."/>
        </authorList>
    </citation>
    <scope>NUCLEOTIDE SEQUENCE</scope>
</reference>
<accession>A0A0F9BGL3</accession>